<comment type="caution">
    <text evidence="2">The sequence shown here is derived from an EMBL/GenBank/DDBJ whole genome shotgun (WGS) entry which is preliminary data.</text>
</comment>
<protein>
    <submittedName>
        <fullName evidence="2">Uncharacterized protein</fullName>
    </submittedName>
</protein>
<dbReference type="RefSeq" id="WP_188578547.1">
    <property type="nucleotide sequence ID" value="NZ_BMDZ01000029.1"/>
</dbReference>
<sequence length="265" mass="27533">MTDIRIRLRTGLGAAILIAGAVAGAPSLAASSVAGASGAAGGVPAIAAASQAEPLPTPEFVAGLGAVEGHLRVGGALYADGKATDALVHFRRPLEVLYPGLKPSIDARDVPDFKPELEALLQAAKAGQPAAGISRRIDDVLVKLRAATASVPVAERRDIHTGLKVASLLLGTIADTYGAAVVDGRIVDATDYQASLGYMQVAAGVLRQAAPRFKDADPERWTIVAHDLTRLARAWPSLLPPEQPVLNVAEVRALVVNLRQQLDTF</sequence>
<evidence type="ECO:0000313" key="3">
    <source>
        <dbReference type="Proteomes" id="UP000603352"/>
    </source>
</evidence>
<reference evidence="3" key="1">
    <citation type="journal article" date="2019" name="Int. J. Syst. Evol. Microbiol.">
        <title>The Global Catalogue of Microorganisms (GCM) 10K type strain sequencing project: providing services to taxonomists for standard genome sequencing and annotation.</title>
        <authorList>
            <consortium name="The Broad Institute Genomics Platform"/>
            <consortium name="The Broad Institute Genome Sequencing Center for Infectious Disease"/>
            <person name="Wu L."/>
            <person name="Ma J."/>
        </authorList>
    </citation>
    <scope>NUCLEOTIDE SEQUENCE [LARGE SCALE GENOMIC DNA]</scope>
    <source>
        <strain evidence="3">CGMCC 1.10188</strain>
    </source>
</reference>
<keyword evidence="1" id="KW-0732">Signal</keyword>
<evidence type="ECO:0000256" key="1">
    <source>
        <dbReference type="SAM" id="SignalP"/>
    </source>
</evidence>
<accession>A0ABQ1IKF7</accession>
<gene>
    <name evidence="2" type="ORF">GCM10011505_26320</name>
</gene>
<name>A0ABQ1IKF7_9PROT</name>
<keyword evidence="3" id="KW-1185">Reference proteome</keyword>
<dbReference type="EMBL" id="BMDZ01000029">
    <property type="protein sequence ID" value="GGB43737.1"/>
    <property type="molecule type" value="Genomic_DNA"/>
</dbReference>
<feature type="signal peptide" evidence="1">
    <location>
        <begin position="1"/>
        <end position="29"/>
    </location>
</feature>
<feature type="chain" id="PRO_5046892129" evidence="1">
    <location>
        <begin position="30"/>
        <end position="265"/>
    </location>
</feature>
<evidence type="ECO:0000313" key="2">
    <source>
        <dbReference type="EMBL" id="GGB43737.1"/>
    </source>
</evidence>
<dbReference type="Proteomes" id="UP000603352">
    <property type="component" value="Unassembled WGS sequence"/>
</dbReference>
<proteinExistence type="predicted"/>
<organism evidence="2 3">
    <name type="scientific">Tistrella bauzanensis</name>
    <dbReference type="NCBI Taxonomy" id="657419"/>
    <lineage>
        <taxon>Bacteria</taxon>
        <taxon>Pseudomonadati</taxon>
        <taxon>Pseudomonadota</taxon>
        <taxon>Alphaproteobacteria</taxon>
        <taxon>Geminicoccales</taxon>
        <taxon>Geminicoccaceae</taxon>
        <taxon>Tistrella</taxon>
    </lineage>
</organism>